<dbReference type="Proteomes" id="UP000215335">
    <property type="component" value="Unassembled WGS sequence"/>
</dbReference>
<organism evidence="2 3">
    <name type="scientific">Trichomalopsis sarcophagae</name>
    <dbReference type="NCBI Taxonomy" id="543379"/>
    <lineage>
        <taxon>Eukaryota</taxon>
        <taxon>Metazoa</taxon>
        <taxon>Ecdysozoa</taxon>
        <taxon>Arthropoda</taxon>
        <taxon>Hexapoda</taxon>
        <taxon>Insecta</taxon>
        <taxon>Pterygota</taxon>
        <taxon>Neoptera</taxon>
        <taxon>Endopterygota</taxon>
        <taxon>Hymenoptera</taxon>
        <taxon>Apocrita</taxon>
        <taxon>Proctotrupomorpha</taxon>
        <taxon>Chalcidoidea</taxon>
        <taxon>Pteromalidae</taxon>
        <taxon>Pteromalinae</taxon>
        <taxon>Trichomalopsis</taxon>
    </lineage>
</organism>
<name>A0A232FJC9_9HYME</name>
<gene>
    <name evidence="2" type="ORF">TSAR_012521</name>
</gene>
<evidence type="ECO:0000313" key="3">
    <source>
        <dbReference type="Proteomes" id="UP000215335"/>
    </source>
</evidence>
<dbReference type="EMBL" id="NNAY01000162">
    <property type="protein sequence ID" value="OXU30417.1"/>
    <property type="molecule type" value="Genomic_DNA"/>
</dbReference>
<dbReference type="AlphaFoldDB" id="A0A232FJC9"/>
<evidence type="ECO:0000313" key="2">
    <source>
        <dbReference type="EMBL" id="OXU30417.1"/>
    </source>
</evidence>
<keyword evidence="3" id="KW-1185">Reference proteome</keyword>
<feature type="coiled-coil region" evidence="1">
    <location>
        <begin position="3"/>
        <end position="41"/>
    </location>
</feature>
<keyword evidence="1" id="KW-0175">Coiled coil</keyword>
<proteinExistence type="predicted"/>
<protein>
    <submittedName>
        <fullName evidence="2">Uncharacterized protein</fullName>
    </submittedName>
</protein>
<sequence length="69" mass="8243">MKQERARLHVARLNEKKEKELRETEQRMNDLLGELEMMEQIPVDEALTYDEILDAQKENEMEDGEITTH</sequence>
<reference evidence="2 3" key="1">
    <citation type="journal article" date="2017" name="Curr. Biol.">
        <title>The Evolution of Venom by Co-option of Single-Copy Genes.</title>
        <authorList>
            <person name="Martinson E.O."/>
            <person name="Mrinalini"/>
            <person name="Kelkar Y.D."/>
            <person name="Chang C.H."/>
            <person name="Werren J.H."/>
        </authorList>
    </citation>
    <scope>NUCLEOTIDE SEQUENCE [LARGE SCALE GENOMIC DNA]</scope>
    <source>
        <strain evidence="2 3">Alberta</strain>
        <tissue evidence="2">Whole body</tissue>
    </source>
</reference>
<accession>A0A232FJC9</accession>
<evidence type="ECO:0000256" key="1">
    <source>
        <dbReference type="SAM" id="Coils"/>
    </source>
</evidence>
<comment type="caution">
    <text evidence="2">The sequence shown here is derived from an EMBL/GenBank/DDBJ whole genome shotgun (WGS) entry which is preliminary data.</text>
</comment>